<dbReference type="PROSITE" id="PS00061">
    <property type="entry name" value="ADH_SHORT"/>
    <property type="match status" value="1"/>
</dbReference>
<evidence type="ECO:0000256" key="3">
    <source>
        <dbReference type="RuleBase" id="RU000363"/>
    </source>
</evidence>
<dbReference type="InterPro" id="IPR002347">
    <property type="entry name" value="SDR_fam"/>
</dbReference>
<dbReference type="PRINTS" id="PR00081">
    <property type="entry name" value="GDHRDH"/>
</dbReference>
<dbReference type="InterPro" id="IPR020904">
    <property type="entry name" value="Sc_DH/Rdtase_CS"/>
</dbReference>
<comment type="similarity">
    <text evidence="1 3">Belongs to the short-chain dehydrogenases/reductases (SDR) family.</text>
</comment>
<dbReference type="CDD" id="cd05233">
    <property type="entry name" value="SDR_c"/>
    <property type="match status" value="1"/>
</dbReference>
<proteinExistence type="inferred from homology"/>
<evidence type="ECO:0000313" key="4">
    <source>
        <dbReference type="EMBL" id="MBD3924244.1"/>
    </source>
</evidence>
<organism evidence="4 5">
    <name type="scientific">Nocardioides cavernae</name>
    <dbReference type="NCBI Taxonomy" id="1921566"/>
    <lineage>
        <taxon>Bacteria</taxon>
        <taxon>Bacillati</taxon>
        <taxon>Actinomycetota</taxon>
        <taxon>Actinomycetes</taxon>
        <taxon>Propionibacteriales</taxon>
        <taxon>Nocardioidaceae</taxon>
        <taxon>Nocardioides</taxon>
    </lineage>
</organism>
<sequence>MSTMGYGRLKDRVALITGAARGQGRAIAEKFAREGAHLVLVDHCEDVKGIRAEQARVEDLEQTRAMCAELGVSVLDRRCDVRDQQGLDGIVGEAVERLGAVDILVAQAGVVQYNDCWDITEDEWEAQVSVCLTGAYRSLKAVSLHMMDRQRGAVVFSSSVAAAETLPKLVAYSAAKHGVIGVMQGAALELAPYGIRVNAVLPGAIDTAMNDNPESREIIAGKPGASREDYLEATRSWFAMRGRVSLPASAVADAVAWLVSDEAAHVTGIQVPVEAGHLLLPRYNHNPVRDGSHP</sequence>
<dbReference type="InterPro" id="IPR036291">
    <property type="entry name" value="NAD(P)-bd_dom_sf"/>
</dbReference>
<dbReference type="Gene3D" id="3.40.50.720">
    <property type="entry name" value="NAD(P)-binding Rossmann-like Domain"/>
    <property type="match status" value="1"/>
</dbReference>
<reference evidence="4 5" key="1">
    <citation type="submission" date="2020-09" db="EMBL/GenBank/DDBJ databases">
        <title>novel species in genus Nocardioides.</title>
        <authorList>
            <person name="Zhang G."/>
        </authorList>
    </citation>
    <scope>NUCLEOTIDE SEQUENCE [LARGE SCALE GENOMIC DNA]</scope>
    <source>
        <strain evidence="4 5">KCTC 39551</strain>
    </source>
</reference>
<gene>
    <name evidence="4" type="ORF">IEZ26_06395</name>
</gene>
<dbReference type="Proteomes" id="UP000618818">
    <property type="component" value="Unassembled WGS sequence"/>
</dbReference>
<protein>
    <submittedName>
        <fullName evidence="4">Mycofactocin-coupled SDR family oxidoreductase</fullName>
    </submittedName>
</protein>
<evidence type="ECO:0000313" key="5">
    <source>
        <dbReference type="Proteomes" id="UP000618818"/>
    </source>
</evidence>
<dbReference type="PANTHER" id="PTHR24321">
    <property type="entry name" value="DEHYDROGENASES, SHORT CHAIN"/>
    <property type="match status" value="1"/>
</dbReference>
<comment type="caution">
    <text evidence="4">The sequence shown here is derived from an EMBL/GenBank/DDBJ whole genome shotgun (WGS) entry which is preliminary data.</text>
</comment>
<evidence type="ECO:0000256" key="1">
    <source>
        <dbReference type="ARBA" id="ARBA00006484"/>
    </source>
</evidence>
<evidence type="ECO:0000256" key="2">
    <source>
        <dbReference type="ARBA" id="ARBA00023002"/>
    </source>
</evidence>
<accession>A0ABR8NCP8</accession>
<dbReference type="SUPFAM" id="SSF51735">
    <property type="entry name" value="NAD(P)-binding Rossmann-fold domains"/>
    <property type="match status" value="1"/>
</dbReference>
<keyword evidence="2" id="KW-0560">Oxidoreductase</keyword>
<dbReference type="PRINTS" id="PR00080">
    <property type="entry name" value="SDRFAMILY"/>
</dbReference>
<dbReference type="PANTHER" id="PTHR24321:SF8">
    <property type="entry name" value="ESTRADIOL 17-BETA-DEHYDROGENASE 8-RELATED"/>
    <property type="match status" value="1"/>
</dbReference>
<dbReference type="EMBL" id="JACXYZ010000001">
    <property type="protein sequence ID" value="MBD3924244.1"/>
    <property type="molecule type" value="Genomic_DNA"/>
</dbReference>
<name>A0ABR8NCP8_9ACTN</name>
<dbReference type="Pfam" id="PF00106">
    <property type="entry name" value="adh_short"/>
    <property type="match status" value="1"/>
</dbReference>
<keyword evidence="5" id="KW-1185">Reference proteome</keyword>